<dbReference type="GO" id="GO:0017122">
    <property type="term" value="C:protein N-acetylglucosaminyltransferase complex"/>
    <property type="evidence" value="ECO:0007669"/>
    <property type="project" value="UniProtKB-UniRule"/>
</dbReference>
<name>A0A345VMR3_9STRE</name>
<evidence type="ECO:0000256" key="1">
    <source>
        <dbReference type="ARBA" id="ARBA00004922"/>
    </source>
</evidence>
<reference evidence="5 6" key="1">
    <citation type="submission" date="2017-07" db="EMBL/GenBank/DDBJ databases">
        <title>Streptococcus pluranimalium as cause of bovine abortion.</title>
        <authorList>
            <person name="Rodriguez Campos S."/>
            <person name="Gobeli Brawand S."/>
            <person name="Brodard I."/>
            <person name="Rychener L."/>
            <person name="Perreten V."/>
        </authorList>
    </citation>
    <scope>NUCLEOTIDE SEQUENCE [LARGE SCALE GENOMIC DNA]</scope>
    <source>
        <strain evidence="5 6">14A0014</strain>
    </source>
</reference>
<sequence>MIQLYDDYHQGSRDLHYSLSKAGYDGPVVVNNDDGFLPEGVTSVYAYFCEMSIGEGKPLYFNQLSVPELWEITGNNSEGAVWDYGTLKAKIFYAEPKHLRYIKNVDWYDDNQKVRFTDHYNQSGWLFARTSFTSEQKLATKSYFNRLGYEVIVENFLTGDIILNWEGKVQFFENRVALLTYYFKIMAWDCDQIWYNSLSTPFFLSYHSKEQGEDILFWQEEIGEELPGNMRVMLNSETVRTQRVIVQNRQTYDKMMEIATPEQQSKLSYLGFIYPQLRDNNNRKDILIVTNSDRIERLEFLVNELTDYTFHIAALTEMSPRLSALESEPNIRLYPNISQKTLDRLFSECDVYFDINHGSEVLNAVRRAFENRMLIFAFENTVHQVKLIAPEHLVSSEKVESIIHQLRQFEGQFEVLATIQERETVQESKETYRSYLGSEGTKNE</sequence>
<dbReference type="UniPathway" id="UPA00378"/>
<dbReference type="EMBL" id="CP022601">
    <property type="protein sequence ID" value="AXJ14015.1"/>
    <property type="molecule type" value="Genomic_DNA"/>
</dbReference>
<keyword evidence="3 4" id="KW-0472">Membrane</keyword>
<evidence type="ECO:0000256" key="4">
    <source>
        <dbReference type="HAMAP-Rule" id="MF_01473"/>
    </source>
</evidence>
<comment type="pathway">
    <text evidence="1 4">Protein modification; protein glycosylation.</text>
</comment>
<accession>A0A345VMR3</accession>
<evidence type="ECO:0000313" key="5">
    <source>
        <dbReference type="EMBL" id="AXJ14015.1"/>
    </source>
</evidence>
<keyword evidence="5" id="KW-0808">Transferase</keyword>
<protein>
    <recommendedName>
        <fullName evidence="4">UDP-N-acetylglucosamine--peptide N-acetylglucosaminyltransferase stabilizing protein GtfB</fullName>
    </recommendedName>
    <alternativeName>
        <fullName evidence="4">Glycosyltransferase stabilizing protein GtfB</fullName>
    </alternativeName>
</protein>
<dbReference type="HAMAP" id="MF_01473">
    <property type="entry name" value="GtfB"/>
    <property type="match status" value="1"/>
</dbReference>
<organism evidence="5 6">
    <name type="scientific">Streptococcus pluranimalium</name>
    <dbReference type="NCBI Taxonomy" id="82348"/>
    <lineage>
        <taxon>Bacteria</taxon>
        <taxon>Bacillati</taxon>
        <taxon>Bacillota</taxon>
        <taxon>Bacilli</taxon>
        <taxon>Lactobacillales</taxon>
        <taxon>Streptococcaceae</taxon>
        <taxon>Streptococcus</taxon>
    </lineage>
</organism>
<dbReference type="InterPro" id="IPR014268">
    <property type="entry name" value="GtfB"/>
</dbReference>
<dbReference type="GO" id="GO:0005886">
    <property type="term" value="C:plasma membrane"/>
    <property type="evidence" value="ECO:0007669"/>
    <property type="project" value="UniProtKB-SubCell"/>
</dbReference>
<evidence type="ECO:0000256" key="3">
    <source>
        <dbReference type="ARBA" id="ARBA00023136"/>
    </source>
</evidence>
<dbReference type="AlphaFoldDB" id="A0A345VMR3"/>
<proteinExistence type="inferred from homology"/>
<dbReference type="GO" id="GO:0031647">
    <property type="term" value="P:regulation of protein stability"/>
    <property type="evidence" value="ECO:0007669"/>
    <property type="project" value="UniProtKB-UniRule"/>
</dbReference>
<dbReference type="Proteomes" id="UP000255411">
    <property type="component" value="Chromosome"/>
</dbReference>
<comment type="subunit">
    <text evidence="4">Forms a heterotetramer with 2 subunits each of GtfA and GtfB. Part of the accessory SecA2/SecY2 protein translocation apparatus.</text>
</comment>
<gene>
    <name evidence="5" type="primary">gtf2_2</name>
    <name evidence="4" type="synonym">gtfB</name>
    <name evidence="5" type="ORF">Sp14A_21310</name>
</gene>
<comment type="function">
    <text evidence="4">Required for polymorphic O-glycosylation of the serine-rich repeat protein in this bacteria. A stabilizing protein that is part of the accessory SecA2/SecY2 system specifically required to export serine-rich repeat cell wall proteins usually encoded upstream in the same operon. The GtfA-GtfB complex adds GlcNAc from UDP-GlcNAc to the substrate protein, attaching the first sugar residue. Stabilizes the glycosylation activity of GtfA. Has no N-acetylglucosaminyl transferase activity on its own.</text>
</comment>
<keyword evidence="2 4" id="KW-1003">Cell membrane</keyword>
<comment type="similarity">
    <text evidence="4">Belongs to the GtfB family.</text>
</comment>
<evidence type="ECO:0000313" key="6">
    <source>
        <dbReference type="Proteomes" id="UP000255411"/>
    </source>
</evidence>
<comment type="subcellular location">
    <subcellularLocation>
        <location evidence="4">Cell membrane</location>
        <topology evidence="4">Peripheral membrane protein</topology>
    </subcellularLocation>
</comment>
<evidence type="ECO:0000256" key="2">
    <source>
        <dbReference type="ARBA" id="ARBA00022475"/>
    </source>
</evidence>
<dbReference type="RefSeq" id="WP_115130946.1">
    <property type="nucleotide sequence ID" value="NZ_CP022601.1"/>
</dbReference>
<dbReference type="GO" id="GO:0016740">
    <property type="term" value="F:transferase activity"/>
    <property type="evidence" value="ECO:0007669"/>
    <property type="project" value="UniProtKB-KW"/>
</dbReference>
<dbReference type="NCBIfam" id="TIGR02919">
    <property type="entry name" value="accessory Sec system glycosylation chaperone GtfB"/>
    <property type="match status" value="1"/>
</dbReference>